<dbReference type="Proteomes" id="UP000728185">
    <property type="component" value="Unassembled WGS sequence"/>
</dbReference>
<dbReference type="Gene3D" id="1.25.40.10">
    <property type="entry name" value="Tetratricopeptide repeat domain"/>
    <property type="match status" value="1"/>
</dbReference>
<sequence length="397" mass="44528">MPKFHKIVVEAGGDKPREHDRVVVYVAIQVNGELKSVGEILTFDLGHAEDFDIPKFVDHVVETMGLGEQCTVSVPSSLALTNADRKRWGLDLTSLDDELSLTFRLHDIQKIKQFWELSEPEKVLMTSIMKRRGNKLVKTKQYVRAFQTYKLGIKFLRGSVSVTVQSNSGGDQRHENTMLHSDGPRQLLNLCYSNAALCLLHLVSLLPASSSKRGTLGEPAQQMVLLCIKYCKLATELDPNYAKSWFRLAKAQALLGEYNAAIQSGERSLSCLKTYFSDAPECESLIREVQSSLSSWRIASIEASRQERVVVRQAVLRRYRDVGVWSDDDDDDEDAIEKIPISVWSNDLAANMMSLHEELEAFGEKMPEPSVSRSGRGGSRINSRLSTIQDEDSEMGE</sequence>
<dbReference type="AlphaFoldDB" id="A0A8E0VI51"/>
<dbReference type="InterPro" id="IPR050754">
    <property type="entry name" value="FKBP4/5/8-like"/>
</dbReference>
<evidence type="ECO:0008006" key="4">
    <source>
        <dbReference type="Google" id="ProtNLM"/>
    </source>
</evidence>
<gene>
    <name evidence="2" type="ORF">FBUS_02880</name>
</gene>
<comment type="caution">
    <text evidence="2">The sequence shown here is derived from an EMBL/GenBank/DDBJ whole genome shotgun (WGS) entry which is preliminary data.</text>
</comment>
<dbReference type="Gene3D" id="3.10.50.40">
    <property type="match status" value="1"/>
</dbReference>
<name>A0A8E0VI51_9TREM</name>
<evidence type="ECO:0000313" key="2">
    <source>
        <dbReference type="EMBL" id="KAA0195025.1"/>
    </source>
</evidence>
<feature type="region of interest" description="Disordered" evidence="1">
    <location>
        <begin position="362"/>
        <end position="397"/>
    </location>
</feature>
<dbReference type="PANTHER" id="PTHR46512">
    <property type="entry name" value="PEPTIDYLPROLYL ISOMERASE"/>
    <property type="match status" value="1"/>
</dbReference>
<evidence type="ECO:0000313" key="3">
    <source>
        <dbReference type="Proteomes" id="UP000728185"/>
    </source>
</evidence>
<dbReference type="Pfam" id="PF13431">
    <property type="entry name" value="TPR_17"/>
    <property type="match status" value="1"/>
</dbReference>
<dbReference type="InterPro" id="IPR046357">
    <property type="entry name" value="PPIase_dom_sf"/>
</dbReference>
<proteinExistence type="predicted"/>
<reference evidence="2" key="1">
    <citation type="submission" date="2019-05" db="EMBL/GenBank/DDBJ databases">
        <title>Annotation for the trematode Fasciolopsis buski.</title>
        <authorList>
            <person name="Choi Y.-J."/>
        </authorList>
    </citation>
    <scope>NUCLEOTIDE SEQUENCE</scope>
    <source>
        <strain evidence="2">HT</strain>
        <tissue evidence="2">Whole worm</tissue>
    </source>
</reference>
<keyword evidence="3" id="KW-1185">Reference proteome</keyword>
<dbReference type="EMBL" id="LUCM01003976">
    <property type="protein sequence ID" value="KAA0195025.1"/>
    <property type="molecule type" value="Genomic_DNA"/>
</dbReference>
<evidence type="ECO:0000256" key="1">
    <source>
        <dbReference type="SAM" id="MobiDB-lite"/>
    </source>
</evidence>
<dbReference type="InterPro" id="IPR019734">
    <property type="entry name" value="TPR_rpt"/>
</dbReference>
<dbReference type="InterPro" id="IPR011990">
    <property type="entry name" value="TPR-like_helical_dom_sf"/>
</dbReference>
<dbReference type="SUPFAM" id="SSF48452">
    <property type="entry name" value="TPR-like"/>
    <property type="match status" value="1"/>
</dbReference>
<accession>A0A8E0VI51</accession>
<dbReference type="SMART" id="SM00028">
    <property type="entry name" value="TPR"/>
    <property type="match status" value="2"/>
</dbReference>
<dbReference type="GO" id="GO:0003755">
    <property type="term" value="F:peptidyl-prolyl cis-trans isomerase activity"/>
    <property type="evidence" value="ECO:0007669"/>
    <property type="project" value="InterPro"/>
</dbReference>
<protein>
    <recommendedName>
        <fullName evidence="4">Peptidylprolyl isomerase</fullName>
    </recommendedName>
</protein>
<dbReference type="OrthoDB" id="433738at2759"/>
<organism evidence="2 3">
    <name type="scientific">Fasciolopsis buskii</name>
    <dbReference type="NCBI Taxonomy" id="27845"/>
    <lineage>
        <taxon>Eukaryota</taxon>
        <taxon>Metazoa</taxon>
        <taxon>Spiralia</taxon>
        <taxon>Lophotrochozoa</taxon>
        <taxon>Platyhelminthes</taxon>
        <taxon>Trematoda</taxon>
        <taxon>Digenea</taxon>
        <taxon>Plagiorchiida</taxon>
        <taxon>Echinostomata</taxon>
        <taxon>Echinostomatoidea</taxon>
        <taxon>Fasciolidae</taxon>
        <taxon>Fasciolopsis</taxon>
    </lineage>
</organism>